<dbReference type="GO" id="GO:0006633">
    <property type="term" value="P:fatty acid biosynthetic process"/>
    <property type="evidence" value="ECO:0007669"/>
    <property type="project" value="TreeGrafter"/>
</dbReference>
<dbReference type="InterPro" id="IPR016039">
    <property type="entry name" value="Thiolase-like"/>
</dbReference>
<dbReference type="PROSITE" id="PS52004">
    <property type="entry name" value="KS3_2"/>
    <property type="match status" value="1"/>
</dbReference>
<evidence type="ECO:0000259" key="5">
    <source>
        <dbReference type="PROSITE" id="PS52004"/>
    </source>
</evidence>
<sequence>MPSADEATCSITGSGLLCARGRSPGVVANALWAGEHSCTGRRLGTRDFPYFSLALPETDWLARAERALVSVAAQLAPFAAETPLFIASSSFQIGHFEQQGAPFDLPVANASFSRRIGDWLQSSGPRYSFSTACISGLSALEAARSLIAGGQIDEAIVIGCELANNSTLAGFAAMELLSQSTCQPFDAGRDGLVLGEAVAAARLSAQPGTWRISGLRTGIDAYSATGPDPAGGPITRLMADCLQEAGVGPAEIELIKLQAAGSPGTDLAEGNALRQVFGIYPPPLLSLKPYLGHTLGASGIVELVTLLACLAADRIPHTAGFKKVDPEIALLPMVDRSNAHIQRALLNLIGFGGGLATMIVERER</sequence>
<dbReference type="EMBL" id="JADKBR010000017">
    <property type="protein sequence ID" value="MBK8891311.1"/>
    <property type="molecule type" value="Genomic_DNA"/>
</dbReference>
<accession>A0A9D7LNJ9</accession>
<gene>
    <name evidence="6" type="ORF">IPN75_13600</name>
</gene>
<dbReference type="Pfam" id="PF02801">
    <property type="entry name" value="Ketoacyl-synt_C"/>
    <property type="match status" value="1"/>
</dbReference>
<evidence type="ECO:0000256" key="1">
    <source>
        <dbReference type="ARBA" id="ARBA00005194"/>
    </source>
</evidence>
<evidence type="ECO:0000313" key="6">
    <source>
        <dbReference type="EMBL" id="MBK8891311.1"/>
    </source>
</evidence>
<dbReference type="PANTHER" id="PTHR11712">
    <property type="entry name" value="POLYKETIDE SYNTHASE-RELATED"/>
    <property type="match status" value="1"/>
</dbReference>
<organism evidence="6 7">
    <name type="scientific">Candidatus Dechloromonas phosphorivorans</name>
    <dbReference type="NCBI Taxonomy" id="2899244"/>
    <lineage>
        <taxon>Bacteria</taxon>
        <taxon>Pseudomonadati</taxon>
        <taxon>Pseudomonadota</taxon>
        <taxon>Betaproteobacteria</taxon>
        <taxon>Rhodocyclales</taxon>
        <taxon>Azonexaceae</taxon>
        <taxon>Dechloromonas</taxon>
    </lineage>
</organism>
<dbReference type="AlphaFoldDB" id="A0A9D7LNJ9"/>
<evidence type="ECO:0000256" key="3">
    <source>
        <dbReference type="ARBA" id="ARBA00022679"/>
    </source>
</evidence>
<dbReference type="Pfam" id="PF00109">
    <property type="entry name" value="ketoacyl-synt"/>
    <property type="match status" value="1"/>
</dbReference>
<keyword evidence="3 4" id="KW-0808">Transferase</keyword>
<dbReference type="InterPro" id="IPR020841">
    <property type="entry name" value="PKS_Beta-ketoAc_synthase_dom"/>
</dbReference>
<dbReference type="PANTHER" id="PTHR11712:SF336">
    <property type="entry name" value="3-OXOACYL-[ACYL-CARRIER-PROTEIN] SYNTHASE, MITOCHONDRIAL"/>
    <property type="match status" value="1"/>
</dbReference>
<comment type="pathway">
    <text evidence="1">Lipid metabolism; fatty acid biosynthesis.</text>
</comment>
<comment type="caution">
    <text evidence="6">The sequence shown here is derived from an EMBL/GenBank/DDBJ whole genome shotgun (WGS) entry which is preliminary data.</text>
</comment>
<evidence type="ECO:0000313" key="7">
    <source>
        <dbReference type="Proteomes" id="UP000808146"/>
    </source>
</evidence>
<comment type="similarity">
    <text evidence="2 4">Belongs to the thiolase-like superfamily. Beta-ketoacyl-ACP synthases family.</text>
</comment>
<dbReference type="InterPro" id="IPR014030">
    <property type="entry name" value="Ketoacyl_synth_N"/>
</dbReference>
<dbReference type="Proteomes" id="UP000808146">
    <property type="component" value="Unassembled WGS sequence"/>
</dbReference>
<evidence type="ECO:0000256" key="2">
    <source>
        <dbReference type="ARBA" id="ARBA00008467"/>
    </source>
</evidence>
<dbReference type="GO" id="GO:0004315">
    <property type="term" value="F:3-oxoacyl-[acyl-carrier-protein] synthase activity"/>
    <property type="evidence" value="ECO:0007669"/>
    <property type="project" value="TreeGrafter"/>
</dbReference>
<dbReference type="SMART" id="SM00825">
    <property type="entry name" value="PKS_KS"/>
    <property type="match status" value="1"/>
</dbReference>
<dbReference type="InterPro" id="IPR000794">
    <property type="entry name" value="Beta-ketoacyl_synthase"/>
</dbReference>
<evidence type="ECO:0000256" key="4">
    <source>
        <dbReference type="RuleBase" id="RU003694"/>
    </source>
</evidence>
<reference evidence="6" key="1">
    <citation type="submission" date="2020-10" db="EMBL/GenBank/DDBJ databases">
        <title>Connecting structure to function with the recovery of over 1000 high-quality activated sludge metagenome-assembled genomes encoding full-length rRNA genes using long-read sequencing.</title>
        <authorList>
            <person name="Singleton C.M."/>
            <person name="Petriglieri F."/>
            <person name="Kristensen J.M."/>
            <person name="Kirkegaard R.H."/>
            <person name="Michaelsen T.Y."/>
            <person name="Andersen M.H."/>
            <person name="Karst S.M."/>
            <person name="Dueholm M.S."/>
            <person name="Nielsen P.H."/>
            <person name="Albertsen M."/>
        </authorList>
    </citation>
    <scope>NUCLEOTIDE SEQUENCE</scope>
    <source>
        <strain evidence="6">OdNE_18-Q3-R46-58_BAT3C.305</strain>
    </source>
</reference>
<protein>
    <submittedName>
        <fullName evidence="6">Beta-ketoacyl synthase</fullName>
    </submittedName>
</protein>
<feature type="domain" description="Ketosynthase family 3 (KS3)" evidence="5">
    <location>
        <begin position="1"/>
        <end position="362"/>
    </location>
</feature>
<proteinExistence type="inferred from homology"/>
<dbReference type="InterPro" id="IPR014031">
    <property type="entry name" value="Ketoacyl_synth_C"/>
</dbReference>
<dbReference type="SUPFAM" id="SSF53901">
    <property type="entry name" value="Thiolase-like"/>
    <property type="match status" value="2"/>
</dbReference>
<name>A0A9D7LNJ9_9RHOO</name>
<dbReference type="Gene3D" id="3.40.47.10">
    <property type="match status" value="1"/>
</dbReference>